<organism evidence="1">
    <name type="scientific">Rhizophora mucronata</name>
    <name type="common">Asiatic mangrove</name>
    <dbReference type="NCBI Taxonomy" id="61149"/>
    <lineage>
        <taxon>Eukaryota</taxon>
        <taxon>Viridiplantae</taxon>
        <taxon>Streptophyta</taxon>
        <taxon>Embryophyta</taxon>
        <taxon>Tracheophyta</taxon>
        <taxon>Spermatophyta</taxon>
        <taxon>Magnoliopsida</taxon>
        <taxon>eudicotyledons</taxon>
        <taxon>Gunneridae</taxon>
        <taxon>Pentapetalae</taxon>
        <taxon>rosids</taxon>
        <taxon>fabids</taxon>
        <taxon>Malpighiales</taxon>
        <taxon>Rhizophoraceae</taxon>
        <taxon>Rhizophora</taxon>
    </lineage>
</organism>
<sequence>MKSIFRFPNNRCTNSALCERFC</sequence>
<proteinExistence type="predicted"/>
<dbReference type="EMBL" id="GGEC01070465">
    <property type="protein sequence ID" value="MBX50949.1"/>
    <property type="molecule type" value="Transcribed_RNA"/>
</dbReference>
<evidence type="ECO:0000313" key="1">
    <source>
        <dbReference type="EMBL" id="MBX50949.1"/>
    </source>
</evidence>
<reference evidence="1" key="1">
    <citation type="submission" date="2018-02" db="EMBL/GenBank/DDBJ databases">
        <title>Rhizophora mucronata_Transcriptome.</title>
        <authorList>
            <person name="Meera S.P."/>
            <person name="Sreeshan A."/>
            <person name="Augustine A."/>
        </authorList>
    </citation>
    <scope>NUCLEOTIDE SEQUENCE</scope>
    <source>
        <tissue evidence="1">Leaf</tissue>
    </source>
</reference>
<accession>A0A2P2P8B8</accession>
<name>A0A2P2P8B8_RHIMU</name>
<dbReference type="AlphaFoldDB" id="A0A2P2P8B8"/>
<protein>
    <submittedName>
        <fullName evidence="1">Uncharacterized protein</fullName>
    </submittedName>
</protein>